<evidence type="ECO:0000256" key="3">
    <source>
        <dbReference type="ARBA" id="ARBA00023163"/>
    </source>
</evidence>
<keyword evidence="7" id="KW-1185">Reference proteome</keyword>
<dbReference type="InterPro" id="IPR001647">
    <property type="entry name" value="HTH_TetR"/>
</dbReference>
<dbReference type="PANTHER" id="PTHR30055">
    <property type="entry name" value="HTH-TYPE TRANSCRIPTIONAL REGULATOR RUTR"/>
    <property type="match status" value="1"/>
</dbReference>
<dbReference type="EMBL" id="CP046452">
    <property type="protein sequence ID" value="QGU02127.1"/>
    <property type="molecule type" value="Genomic_DNA"/>
</dbReference>
<evidence type="ECO:0000256" key="2">
    <source>
        <dbReference type="ARBA" id="ARBA00023125"/>
    </source>
</evidence>
<keyword evidence="2 4" id="KW-0238">DNA-binding</keyword>
<evidence type="ECO:0000256" key="1">
    <source>
        <dbReference type="ARBA" id="ARBA00023015"/>
    </source>
</evidence>
<organism evidence="6 7">
    <name type="scientific">Corynebacterium kalinowskii</name>
    <dbReference type="NCBI Taxonomy" id="2675216"/>
    <lineage>
        <taxon>Bacteria</taxon>
        <taxon>Bacillati</taxon>
        <taxon>Actinomycetota</taxon>
        <taxon>Actinomycetes</taxon>
        <taxon>Mycobacteriales</taxon>
        <taxon>Corynebacteriaceae</taxon>
        <taxon>Corynebacterium</taxon>
    </lineage>
</organism>
<name>A0A6B8VRA0_9CORY</name>
<dbReference type="InterPro" id="IPR036271">
    <property type="entry name" value="Tet_transcr_reg_TetR-rel_C_sf"/>
</dbReference>
<feature type="domain" description="HTH tetR-type" evidence="5">
    <location>
        <begin position="5"/>
        <end position="65"/>
    </location>
</feature>
<dbReference type="Pfam" id="PF00440">
    <property type="entry name" value="TetR_N"/>
    <property type="match status" value="1"/>
</dbReference>
<dbReference type="Gene3D" id="1.10.357.10">
    <property type="entry name" value="Tetracycline Repressor, domain 2"/>
    <property type="match status" value="1"/>
</dbReference>
<dbReference type="PROSITE" id="PS50977">
    <property type="entry name" value="HTH_TETR_2"/>
    <property type="match status" value="1"/>
</dbReference>
<dbReference type="GO" id="GO:0000976">
    <property type="term" value="F:transcription cis-regulatory region binding"/>
    <property type="evidence" value="ECO:0007669"/>
    <property type="project" value="TreeGrafter"/>
</dbReference>
<dbReference type="InterPro" id="IPR009057">
    <property type="entry name" value="Homeodomain-like_sf"/>
</dbReference>
<dbReference type="SUPFAM" id="SSF48498">
    <property type="entry name" value="Tetracyclin repressor-like, C-terminal domain"/>
    <property type="match status" value="1"/>
</dbReference>
<dbReference type="Proteomes" id="UP000427071">
    <property type="component" value="Chromosome"/>
</dbReference>
<sequence length="184" mass="20383">MRSDALRRRQAILAAARTVFAHGPDSGTLEEVARVAKVGIATVYRNFKDKDALLIATLDELLARIVDVQSTALKRFADRPETALSLYAHDLINLGLAPLIVNADDARVQDLMPHYEEVRDQLTTNNREIIALAKQHDLVRRDITSLFFISGLIQSARPPAQTILPPIADLEHQMVDVFLAGLTP</sequence>
<evidence type="ECO:0000256" key="4">
    <source>
        <dbReference type="PROSITE-ProRule" id="PRU00335"/>
    </source>
</evidence>
<dbReference type="RefSeq" id="WP_156192479.1">
    <property type="nucleotide sequence ID" value="NZ_CP046452.1"/>
</dbReference>
<proteinExistence type="predicted"/>
<dbReference type="PANTHER" id="PTHR30055:SF234">
    <property type="entry name" value="HTH-TYPE TRANSCRIPTIONAL REGULATOR BETI"/>
    <property type="match status" value="1"/>
</dbReference>
<evidence type="ECO:0000259" key="5">
    <source>
        <dbReference type="PROSITE" id="PS50977"/>
    </source>
</evidence>
<evidence type="ECO:0000313" key="7">
    <source>
        <dbReference type="Proteomes" id="UP000427071"/>
    </source>
</evidence>
<protein>
    <submittedName>
        <fullName evidence="6">Transcriptional regulator BetI</fullName>
    </submittedName>
</protein>
<accession>A0A6B8VRA0</accession>
<evidence type="ECO:0000313" key="6">
    <source>
        <dbReference type="EMBL" id="QGU02127.1"/>
    </source>
</evidence>
<dbReference type="SUPFAM" id="SSF46689">
    <property type="entry name" value="Homeodomain-like"/>
    <property type="match status" value="1"/>
</dbReference>
<reference evidence="7" key="1">
    <citation type="submission" date="2019-11" db="EMBL/GenBank/DDBJ databases">
        <title>Complete genome sequence of Corynebacterium kalinowskii 1959, a novel Corynebacterium species isolated from soil of a small paddock in Vilsendorf, Germany.</title>
        <authorList>
            <person name="Schaffert L."/>
            <person name="Ruwe M."/>
            <person name="Milse J."/>
            <person name="Hanuschka K."/>
            <person name="Ortseifen V."/>
            <person name="Droste J."/>
            <person name="Brandt D."/>
            <person name="Schlueter L."/>
            <person name="Kutter Y."/>
            <person name="Vinke S."/>
            <person name="Viehoefer P."/>
            <person name="Jacob L."/>
            <person name="Luebke N.-C."/>
            <person name="Schulte-Berndt E."/>
            <person name="Hain C."/>
            <person name="Linder M."/>
            <person name="Schmidt P."/>
            <person name="Wollenschlaeger L."/>
            <person name="Luttermann T."/>
            <person name="Thieme E."/>
            <person name="Hassa J."/>
            <person name="Haak M."/>
            <person name="Wittchen M."/>
            <person name="Mentz A."/>
            <person name="Persicke M."/>
            <person name="Busche T."/>
            <person name="Ruckert C."/>
        </authorList>
    </citation>
    <scope>NUCLEOTIDE SEQUENCE [LARGE SCALE GENOMIC DNA]</scope>
    <source>
        <strain evidence="7">1959</strain>
    </source>
</reference>
<dbReference type="KEGG" id="ckw:CKALI_06290"/>
<feature type="DNA-binding region" description="H-T-H motif" evidence="4">
    <location>
        <begin position="28"/>
        <end position="47"/>
    </location>
</feature>
<dbReference type="AlphaFoldDB" id="A0A6B8VRA0"/>
<dbReference type="InterPro" id="IPR050109">
    <property type="entry name" value="HTH-type_TetR-like_transc_reg"/>
</dbReference>
<dbReference type="GO" id="GO:0003700">
    <property type="term" value="F:DNA-binding transcription factor activity"/>
    <property type="evidence" value="ECO:0007669"/>
    <property type="project" value="TreeGrafter"/>
</dbReference>
<keyword evidence="1" id="KW-0805">Transcription regulation</keyword>
<keyword evidence="3" id="KW-0804">Transcription</keyword>
<gene>
    <name evidence="6" type="ORF">CKALI_06290</name>
</gene>